<protein>
    <submittedName>
        <fullName evidence="1">Uncharacterized protein</fullName>
    </submittedName>
</protein>
<sequence length="148" mass="15807">MISDWQGAGAPEEWAVQCGAVTAEPGRRADSSDVATMKRPTRECVLALIACLRHAGPMRRDHLASACRLTASELTRALKSARQMGVVEDLPAADDIAQTERLFGLTGRALPPARRVPARGAEAGPSFQPLLDAWGIARPSNRRGTHAS</sequence>
<name>Q46UL3_CUPPJ</name>
<dbReference type="KEGG" id="reu:Reut_B3813"/>
<gene>
    <name evidence="1" type="ordered locus">Reut_B3813</name>
</gene>
<reference evidence="1" key="1">
    <citation type="submission" date="2005-08" db="EMBL/GenBank/DDBJ databases">
        <title>Complete sequence of chromosome 2 of Ralstonia eutropha JMP134.</title>
        <authorList>
            <person name="Copeland A."/>
            <person name="Lucas S."/>
            <person name="Lapidus A."/>
            <person name="Barry K."/>
            <person name="Detter J.C."/>
            <person name="Glavina T."/>
            <person name="Hammon N."/>
            <person name="Israni S."/>
            <person name="Pitluck S."/>
            <person name="Goltsman E."/>
            <person name="Martinez M."/>
            <person name="Schmutz J."/>
            <person name="Larimer F."/>
            <person name="Land M."/>
            <person name="Lykidis A."/>
            <person name="Richardson P."/>
        </authorList>
    </citation>
    <scope>NUCLEOTIDE SEQUENCE [LARGE SCALE GENOMIC DNA]</scope>
    <source>
        <strain evidence="1">JMP134</strain>
    </source>
</reference>
<evidence type="ECO:0000313" key="1">
    <source>
        <dbReference type="EMBL" id="AAZ63171.1"/>
    </source>
</evidence>
<dbReference type="HOGENOM" id="CLU_147244_0_0_4"/>
<organism evidence="1">
    <name type="scientific">Cupriavidus pinatubonensis (strain JMP 134 / LMG 1197)</name>
    <name type="common">Cupriavidus necator (strain JMP 134)</name>
    <dbReference type="NCBI Taxonomy" id="264198"/>
    <lineage>
        <taxon>Bacteria</taxon>
        <taxon>Pseudomonadati</taxon>
        <taxon>Pseudomonadota</taxon>
        <taxon>Betaproteobacteria</taxon>
        <taxon>Burkholderiales</taxon>
        <taxon>Burkholderiaceae</taxon>
        <taxon>Cupriavidus</taxon>
    </lineage>
</organism>
<dbReference type="AlphaFoldDB" id="Q46UL3"/>
<accession>Q46UL3</accession>
<proteinExistence type="predicted"/>
<dbReference type="EMBL" id="CP000091">
    <property type="protein sequence ID" value="AAZ63171.1"/>
    <property type="molecule type" value="Genomic_DNA"/>
</dbReference>